<keyword evidence="5" id="KW-0418">Kinase</keyword>
<comment type="caution">
    <text evidence="8">The sequence shown here is derived from an EMBL/GenBank/DDBJ whole genome shotgun (WGS) entry which is preliminary data.</text>
</comment>
<dbReference type="NCBIfam" id="TIGR00229">
    <property type="entry name" value="sensory_box"/>
    <property type="match status" value="1"/>
</dbReference>
<sequence>MTFNPQSSEYSPLTSRDTLLSMLETLLDALFCIDDAETEEGLRVLIDTIPQFVWMMRPDGSCEYCNQRWCDSTNMTSEQAQGDGWLQAIHPDDQQRVLERWQSAVQTGRPYEAELRLRHGTTGEYHWFLARGVPHRDDQGTILKWFGTATDIEDQKRVEQQLKESKESE</sequence>
<dbReference type="PROSITE" id="PS50113">
    <property type="entry name" value="PAC"/>
    <property type="match status" value="1"/>
</dbReference>
<dbReference type="InterPro" id="IPR052162">
    <property type="entry name" value="Sensor_kinase/Photoreceptor"/>
</dbReference>
<comment type="catalytic activity">
    <reaction evidence="1">
        <text>ATP + protein L-histidine = ADP + protein N-phospho-L-histidine.</text>
        <dbReference type="EC" id="2.7.13.3"/>
    </reaction>
</comment>
<dbReference type="SMART" id="SM00086">
    <property type="entry name" value="PAC"/>
    <property type="match status" value="1"/>
</dbReference>
<evidence type="ECO:0000256" key="1">
    <source>
        <dbReference type="ARBA" id="ARBA00000085"/>
    </source>
</evidence>
<dbReference type="EC" id="2.7.13.3" evidence="2"/>
<dbReference type="PROSITE" id="PS50112">
    <property type="entry name" value="PAS"/>
    <property type="match status" value="1"/>
</dbReference>
<evidence type="ECO:0000256" key="3">
    <source>
        <dbReference type="ARBA" id="ARBA00022553"/>
    </source>
</evidence>
<evidence type="ECO:0000256" key="5">
    <source>
        <dbReference type="ARBA" id="ARBA00022777"/>
    </source>
</evidence>
<dbReference type="Pfam" id="PF08447">
    <property type="entry name" value="PAS_3"/>
    <property type="match status" value="1"/>
</dbReference>
<keyword evidence="3" id="KW-0597">Phosphoprotein</keyword>
<dbReference type="InterPro" id="IPR013655">
    <property type="entry name" value="PAS_fold_3"/>
</dbReference>
<dbReference type="InterPro" id="IPR001610">
    <property type="entry name" value="PAC"/>
</dbReference>
<keyword evidence="4" id="KW-0808">Transferase</keyword>
<proteinExistence type="predicted"/>
<dbReference type="InterPro" id="IPR000700">
    <property type="entry name" value="PAS-assoc_C"/>
</dbReference>
<dbReference type="InterPro" id="IPR000014">
    <property type="entry name" value="PAS"/>
</dbReference>
<evidence type="ECO:0000259" key="6">
    <source>
        <dbReference type="PROSITE" id="PS50112"/>
    </source>
</evidence>
<protein>
    <recommendedName>
        <fullName evidence="2">histidine kinase</fullName>
        <ecNumber evidence="2">2.7.13.3</ecNumber>
    </recommendedName>
</protein>
<keyword evidence="9" id="KW-1185">Reference proteome</keyword>
<dbReference type="InterPro" id="IPR035965">
    <property type="entry name" value="PAS-like_dom_sf"/>
</dbReference>
<name>A0ABQ3V7D2_9CHLR</name>
<dbReference type="SUPFAM" id="SSF55785">
    <property type="entry name" value="PYP-like sensor domain (PAS domain)"/>
    <property type="match status" value="1"/>
</dbReference>
<evidence type="ECO:0000256" key="4">
    <source>
        <dbReference type="ARBA" id="ARBA00022679"/>
    </source>
</evidence>
<reference evidence="8 9" key="1">
    <citation type="journal article" date="2021" name="Int. J. Syst. Evol. Microbiol.">
        <title>Reticulibacter mediterranei gen. nov., sp. nov., within the new family Reticulibacteraceae fam. nov., and Ktedonospora formicarum gen. nov., sp. nov., Ktedonobacter robiniae sp. nov., Dictyobacter formicarum sp. nov. and Dictyobacter arantiisoli sp. nov., belonging to the class Ktedonobacteria.</title>
        <authorList>
            <person name="Yabe S."/>
            <person name="Zheng Y."/>
            <person name="Wang C.M."/>
            <person name="Sakai Y."/>
            <person name="Abe K."/>
            <person name="Yokota A."/>
            <person name="Donadio S."/>
            <person name="Cavaletti L."/>
            <person name="Monciardini P."/>
        </authorList>
    </citation>
    <scope>NUCLEOTIDE SEQUENCE [LARGE SCALE GENOMIC DNA]</scope>
    <source>
        <strain evidence="8 9">SOSP1-30</strain>
    </source>
</reference>
<evidence type="ECO:0000259" key="7">
    <source>
        <dbReference type="PROSITE" id="PS50113"/>
    </source>
</evidence>
<evidence type="ECO:0000256" key="2">
    <source>
        <dbReference type="ARBA" id="ARBA00012438"/>
    </source>
</evidence>
<dbReference type="RefSeq" id="WP_236039165.1">
    <property type="nucleotide sequence ID" value="NZ_BNJG01000006.1"/>
</dbReference>
<dbReference type="Proteomes" id="UP000654345">
    <property type="component" value="Unassembled WGS sequence"/>
</dbReference>
<dbReference type="PANTHER" id="PTHR43304:SF1">
    <property type="entry name" value="PAC DOMAIN-CONTAINING PROTEIN"/>
    <property type="match status" value="1"/>
</dbReference>
<evidence type="ECO:0000313" key="8">
    <source>
        <dbReference type="EMBL" id="GHO60804.1"/>
    </source>
</evidence>
<dbReference type="PANTHER" id="PTHR43304">
    <property type="entry name" value="PHYTOCHROME-LIKE PROTEIN CPH1"/>
    <property type="match status" value="1"/>
</dbReference>
<dbReference type="CDD" id="cd00130">
    <property type="entry name" value="PAS"/>
    <property type="match status" value="1"/>
</dbReference>
<organism evidence="8 9">
    <name type="scientific">Ktedonobacter robiniae</name>
    <dbReference type="NCBI Taxonomy" id="2778365"/>
    <lineage>
        <taxon>Bacteria</taxon>
        <taxon>Bacillati</taxon>
        <taxon>Chloroflexota</taxon>
        <taxon>Ktedonobacteria</taxon>
        <taxon>Ktedonobacterales</taxon>
        <taxon>Ktedonobacteraceae</taxon>
        <taxon>Ktedonobacter</taxon>
    </lineage>
</organism>
<dbReference type="SMART" id="SM00091">
    <property type="entry name" value="PAS"/>
    <property type="match status" value="1"/>
</dbReference>
<feature type="domain" description="PAS" evidence="6">
    <location>
        <begin position="38"/>
        <end position="108"/>
    </location>
</feature>
<feature type="domain" description="PAC" evidence="7">
    <location>
        <begin position="111"/>
        <end position="164"/>
    </location>
</feature>
<dbReference type="EMBL" id="BNJG01000006">
    <property type="protein sequence ID" value="GHO60804.1"/>
    <property type="molecule type" value="Genomic_DNA"/>
</dbReference>
<gene>
    <name evidence="8" type="ORF">KSB_92790</name>
</gene>
<dbReference type="Gene3D" id="3.30.450.20">
    <property type="entry name" value="PAS domain"/>
    <property type="match status" value="1"/>
</dbReference>
<evidence type="ECO:0000313" key="9">
    <source>
        <dbReference type="Proteomes" id="UP000654345"/>
    </source>
</evidence>
<accession>A0ABQ3V7D2</accession>